<dbReference type="InterPro" id="IPR010310">
    <property type="entry name" value="T7SS_ESAT-6-like"/>
</dbReference>
<dbReference type="EMBL" id="JBHSQN010000010">
    <property type="protein sequence ID" value="MFC6012300.1"/>
    <property type="molecule type" value="Genomic_DNA"/>
</dbReference>
<evidence type="ECO:0000313" key="2">
    <source>
        <dbReference type="Proteomes" id="UP001596223"/>
    </source>
</evidence>
<reference evidence="2" key="1">
    <citation type="journal article" date="2019" name="Int. J. Syst. Evol. Microbiol.">
        <title>The Global Catalogue of Microorganisms (GCM) 10K type strain sequencing project: providing services to taxonomists for standard genome sequencing and annotation.</title>
        <authorList>
            <consortium name="The Broad Institute Genomics Platform"/>
            <consortium name="The Broad Institute Genome Sequencing Center for Infectious Disease"/>
            <person name="Wu L."/>
            <person name="Ma J."/>
        </authorList>
    </citation>
    <scope>NUCLEOTIDE SEQUENCE [LARGE SCALE GENOMIC DNA]</scope>
    <source>
        <strain evidence="2">CCUG 36956</strain>
    </source>
</reference>
<dbReference type="Proteomes" id="UP001596223">
    <property type="component" value="Unassembled WGS sequence"/>
</dbReference>
<dbReference type="RefSeq" id="WP_378605624.1">
    <property type="nucleotide sequence ID" value="NZ_JBHSQN010000010.1"/>
</dbReference>
<proteinExistence type="predicted"/>
<gene>
    <name evidence="1" type="ORF">ACFP3H_14665</name>
</gene>
<dbReference type="Pfam" id="PF06013">
    <property type="entry name" value="WXG100"/>
    <property type="match status" value="1"/>
</dbReference>
<keyword evidence="2" id="KW-1185">Reference proteome</keyword>
<evidence type="ECO:0000313" key="1">
    <source>
        <dbReference type="EMBL" id="MFC6012300.1"/>
    </source>
</evidence>
<sequence>MTSPDPNGTFSITPEHVQNAGLYIQQTAQSLLTGVRATDADVDDLLTGWQGPASESFRTGWAEVCTGVAGVLGALTEMADALGVTSVTLSEQDRDWAGELSPEFTLDLP</sequence>
<accession>A0ABW1JT90</accession>
<comment type="caution">
    <text evidence="1">The sequence shown here is derived from an EMBL/GenBank/DDBJ whole genome shotgun (WGS) entry which is preliminary data.</text>
</comment>
<dbReference type="InterPro" id="IPR036689">
    <property type="entry name" value="ESAT-6-like_sf"/>
</dbReference>
<organism evidence="1 2">
    <name type="scientific">Nocardia lasii</name>
    <dbReference type="NCBI Taxonomy" id="1616107"/>
    <lineage>
        <taxon>Bacteria</taxon>
        <taxon>Bacillati</taxon>
        <taxon>Actinomycetota</taxon>
        <taxon>Actinomycetes</taxon>
        <taxon>Mycobacteriales</taxon>
        <taxon>Nocardiaceae</taxon>
        <taxon>Nocardia</taxon>
    </lineage>
</organism>
<name>A0ABW1JT90_9NOCA</name>
<dbReference type="Gene3D" id="1.10.287.1060">
    <property type="entry name" value="ESAT-6-like"/>
    <property type="match status" value="1"/>
</dbReference>
<protein>
    <submittedName>
        <fullName evidence="1">WXG100 family type VII secretion target</fullName>
    </submittedName>
</protein>
<dbReference type="SUPFAM" id="SSF140453">
    <property type="entry name" value="EsxAB dimer-like"/>
    <property type="match status" value="1"/>
</dbReference>